<evidence type="ECO:0008006" key="4">
    <source>
        <dbReference type="Google" id="ProtNLM"/>
    </source>
</evidence>
<dbReference type="Proteomes" id="UP001596957">
    <property type="component" value="Unassembled WGS sequence"/>
</dbReference>
<protein>
    <recommendedName>
        <fullName evidence="4">Nitrogen fixation protein</fullName>
    </recommendedName>
</protein>
<feature type="region of interest" description="Disordered" evidence="1">
    <location>
        <begin position="1"/>
        <end position="36"/>
    </location>
</feature>
<comment type="caution">
    <text evidence="2">The sequence shown here is derived from an EMBL/GenBank/DDBJ whole genome shotgun (WGS) entry which is preliminary data.</text>
</comment>
<reference evidence="3" key="1">
    <citation type="journal article" date="2019" name="Int. J. Syst. Evol. Microbiol.">
        <title>The Global Catalogue of Microorganisms (GCM) 10K type strain sequencing project: providing services to taxonomists for standard genome sequencing and annotation.</title>
        <authorList>
            <consortium name="The Broad Institute Genomics Platform"/>
            <consortium name="The Broad Institute Genome Sequencing Center for Infectious Disease"/>
            <person name="Wu L."/>
            <person name="Ma J."/>
        </authorList>
    </citation>
    <scope>NUCLEOTIDE SEQUENCE [LARGE SCALE GENOMIC DNA]</scope>
    <source>
        <strain evidence="3">CGMCC 4.7198</strain>
    </source>
</reference>
<proteinExistence type="predicted"/>
<evidence type="ECO:0000313" key="2">
    <source>
        <dbReference type="EMBL" id="MFD0282459.1"/>
    </source>
</evidence>
<dbReference type="RefSeq" id="WP_381257898.1">
    <property type="nucleotide sequence ID" value="NZ_JBHTBI010000021.1"/>
</dbReference>
<gene>
    <name evidence="2" type="ORF">ACFQZP_12305</name>
</gene>
<dbReference type="EMBL" id="JBHTEC010000001">
    <property type="protein sequence ID" value="MFD0282459.1"/>
    <property type="molecule type" value="Genomic_DNA"/>
</dbReference>
<keyword evidence="3" id="KW-1185">Reference proteome</keyword>
<feature type="compositionally biased region" description="Basic and acidic residues" evidence="1">
    <location>
        <begin position="12"/>
        <end position="28"/>
    </location>
</feature>
<feature type="compositionally biased region" description="Low complexity" evidence="1">
    <location>
        <begin position="1"/>
        <end position="11"/>
    </location>
</feature>
<sequence length="176" mass="19041">MDSTVDSSVDSSVDHLDHVDHTQDRREPPVTWCPSGEAHRPESVVLGVRSGENNQVVYLADPVPAADVLGAIPEGIAPNRVLRFASHCVSDCANRIGEACGLIERIRVVPSETTASAVPRCHLRPHCKWWNQAGVEACHRCPAVSTLNSHDDKLVALVADPSTTQDQLDDWIAAAK</sequence>
<evidence type="ECO:0000313" key="3">
    <source>
        <dbReference type="Proteomes" id="UP001596957"/>
    </source>
</evidence>
<name>A0ABW2VF16_9ACTN</name>
<organism evidence="2 3">
    <name type="scientific">Streptomyces lutosisoli</name>
    <dbReference type="NCBI Taxonomy" id="2665721"/>
    <lineage>
        <taxon>Bacteria</taxon>
        <taxon>Bacillati</taxon>
        <taxon>Actinomycetota</taxon>
        <taxon>Actinomycetes</taxon>
        <taxon>Kitasatosporales</taxon>
        <taxon>Streptomycetaceae</taxon>
        <taxon>Streptomyces</taxon>
    </lineage>
</organism>
<evidence type="ECO:0000256" key="1">
    <source>
        <dbReference type="SAM" id="MobiDB-lite"/>
    </source>
</evidence>
<accession>A0ABW2VF16</accession>